<feature type="region of interest" description="Disordered" evidence="1">
    <location>
        <begin position="1"/>
        <end position="52"/>
    </location>
</feature>
<dbReference type="Proteomes" id="UP000887116">
    <property type="component" value="Unassembled WGS sequence"/>
</dbReference>
<reference evidence="2" key="1">
    <citation type="submission" date="2020-07" db="EMBL/GenBank/DDBJ databases">
        <title>Multicomponent nature underlies the extraordinary mechanical properties of spider dragline silk.</title>
        <authorList>
            <person name="Kono N."/>
            <person name="Nakamura H."/>
            <person name="Mori M."/>
            <person name="Yoshida Y."/>
            <person name="Ohtoshi R."/>
            <person name="Malay A.D."/>
            <person name="Moran D.A.P."/>
            <person name="Tomita M."/>
            <person name="Numata K."/>
            <person name="Arakawa K."/>
        </authorList>
    </citation>
    <scope>NUCLEOTIDE SEQUENCE</scope>
</reference>
<evidence type="ECO:0000256" key="1">
    <source>
        <dbReference type="SAM" id="MobiDB-lite"/>
    </source>
</evidence>
<feature type="compositionally biased region" description="Polar residues" evidence="1">
    <location>
        <begin position="10"/>
        <end position="28"/>
    </location>
</feature>
<proteinExistence type="predicted"/>
<feature type="compositionally biased region" description="Low complexity" evidence="1">
    <location>
        <begin position="29"/>
        <end position="43"/>
    </location>
</feature>
<name>A0A8X6IC00_TRICU</name>
<dbReference type="AlphaFoldDB" id="A0A8X6IC00"/>
<sequence length="100" mass="11067">MTMRGCDARTLSTETQPSAPVRNITTSTSNSQPSHAASAAAQNTENKNQQSIYLSTNASPELKITVACEFELQIISLGHSLKKKRERQQRFFDPRSARTV</sequence>
<accession>A0A8X6IC00</accession>
<keyword evidence="3" id="KW-1185">Reference proteome</keyword>
<organism evidence="2 3">
    <name type="scientific">Trichonephila clavata</name>
    <name type="common">Joro spider</name>
    <name type="synonym">Nephila clavata</name>
    <dbReference type="NCBI Taxonomy" id="2740835"/>
    <lineage>
        <taxon>Eukaryota</taxon>
        <taxon>Metazoa</taxon>
        <taxon>Ecdysozoa</taxon>
        <taxon>Arthropoda</taxon>
        <taxon>Chelicerata</taxon>
        <taxon>Arachnida</taxon>
        <taxon>Araneae</taxon>
        <taxon>Araneomorphae</taxon>
        <taxon>Entelegynae</taxon>
        <taxon>Araneoidea</taxon>
        <taxon>Nephilidae</taxon>
        <taxon>Trichonephila</taxon>
    </lineage>
</organism>
<gene>
    <name evidence="2" type="ORF">TNCT_531151</name>
</gene>
<evidence type="ECO:0000313" key="3">
    <source>
        <dbReference type="Proteomes" id="UP000887116"/>
    </source>
</evidence>
<evidence type="ECO:0000313" key="2">
    <source>
        <dbReference type="EMBL" id="GFR19264.1"/>
    </source>
</evidence>
<dbReference type="EMBL" id="BMAO01007894">
    <property type="protein sequence ID" value="GFR19264.1"/>
    <property type="molecule type" value="Genomic_DNA"/>
</dbReference>
<protein>
    <submittedName>
        <fullName evidence="2">Uncharacterized protein</fullName>
    </submittedName>
</protein>
<comment type="caution">
    <text evidence="2">The sequence shown here is derived from an EMBL/GenBank/DDBJ whole genome shotgun (WGS) entry which is preliminary data.</text>
</comment>